<protein>
    <submittedName>
        <fullName evidence="1">Ketoacyl-synt-domain-containing protein</fullName>
    </submittedName>
</protein>
<accession>A0ACD1GTS4</accession>
<evidence type="ECO:0000313" key="2">
    <source>
        <dbReference type="Proteomes" id="UP000249661"/>
    </source>
</evidence>
<organism evidence="1 2">
    <name type="scientific">Aspergillus aculeatinus CBS 121060</name>
    <dbReference type="NCBI Taxonomy" id="1448322"/>
    <lineage>
        <taxon>Eukaryota</taxon>
        <taxon>Fungi</taxon>
        <taxon>Dikarya</taxon>
        <taxon>Ascomycota</taxon>
        <taxon>Pezizomycotina</taxon>
        <taxon>Eurotiomycetes</taxon>
        <taxon>Eurotiomycetidae</taxon>
        <taxon>Eurotiales</taxon>
        <taxon>Aspergillaceae</taxon>
        <taxon>Aspergillus</taxon>
        <taxon>Aspergillus subgen. Circumdati</taxon>
    </lineage>
</organism>
<sequence length="1925" mass="211696">MSQSTAPPNQGYPDHAIAVVGMSCRLPGARSPKEFWSLLAAGQCMASEPPNTRFPLKAHWRSGDRLSTVHVNFLDEVDTFDHRFFGRSSREAATMDTAQRLLLEATYHALESSHYFRPGTQPETNVGCYIGGFGSDYNDNLAAHPPSAFAALGSLRAFRSGRISHFFNWTGPSMTLDTACSSSRVAIDAACKDLLLGNCTAALAGGVEVMTSPYLYQNLAGSFSAQPVGDPILGVICASSVRQISNEVPITTPDPAAHRALYRRLLTAAAMESHEVSYVEAHAAGTRVGDIPEYQAIVEVFAGPSRQYRAHGGGVRSSRPDQSDPYDAASPNPTSGQCQRLHSEIDQSRDHIMVPHQMQPWQAQPMVACLNNFGAAGNITAMIVKEPPTHEAGDPDTRVATYPAVKQWLQDSGATAGGSIQEVAFSLAGKMNLQLRYQWSATVQTLPELIQKLQTVGNPVALESLGRPKSTKPVVFLFSGQTGTTASVDRILYETCSQFRHHLDECARATSAVGGMSLYPAIFEDISCHELATLHARKFAIQYACARAWIDSGLQVARMLGHSIGQLVALALLQYNDLEIACYNGPNSYIVAGPEASIQNAVDDMQRQQIRHKRLNVTHGYHSWLTEPVLEDLHTLASELTFLPPRVHLEPCSDSQRWDLPTPDLICQQTREPVYFQAAVDRIVSELGPCAWLEADLGSVAVQMASAAVPEEMRKHHTFLPGRASNPQSLGDITRGLWEDGQNVGFWSFQGSASRGCRLLTPPMYSFTKYRHWLGWKESTTASKPRSPTEEKVQLVSLERYQDHKTGKDWRLRIDPRAPEWALLVDQHAVSGTGVCPASLYVEIVMRAARLISPAQNGFATGRIRFAENDDDLVQRTSDLITLDSTCQSIMAHNQPSDQTCDIGGDVLYRLLAPVVTYGKVYKLIRRWHWAPQYARAHLQLSRDSPLLPDSELIPPVVLEGLLQVAGAHTNLFRSPSQTREMGIYLCARARCIQPSPQLSWESCHAGWQVVARTIRQDATSIEYDILAFILETGQLALTVYGVEFRHSPAGSLEKALASRLAAAPSPTMTRSPKAEHEERVGGPGVPDEASPPDLTVDVGARVNRILGDLVNDPLNGLSATTTLQSIGVDSFGINELRQKIKEIYNVDIAASNIGVQTSLETLYRCVRAQVAPPSPLSRTPSLSRSESFPHSEETSSCSETHSEARASVADRLQRLLEAHLGPLELTEPAATLTDLGVDSLLFQEFVGDIEKEFCCSNAKVQIQPATTFSDLCARLGGDQIQLGPGQSLSARRVIIPEDKSQASPRHGAWKPQITFNHIQSSFPGLARQNGWLGYWDNVHPLQFQLTVAYVLDAFAQIGCDVRTMEPGRGVPSIQHRFEHELLHLTGTDLAGLISGRIDPLQRLFGSPKNRQLLTEFYGDAPMFRSTNELLCQFVKELVMSPGSPRPIRILELGAGTGASTVPLLDTLSDSGVPFQYCFTDISSSMVETAQRRFKAYHDSMQFLVVNVEQPPKPDLLGRFDLIVSTNCLHATRNLQVSLSNARQMLRPDGLICLNEITRRLFFMDLIFGLLEGWWLFDDGRSYALGSPATWNNAMRGAGFQQVMISDGPSPEAQTVRLICGFALECDQIPTYCPPCEVDCETLVWKTGKPHLSADIYYPPRLQLGPAYNYSMALLLHGGANVMLSRKHVPQDQIQFLLSQGIVLVSVDFRLCPEVNILDGPMTDTREALQWVRTQLPQLTLKHRGLCLDGDRVGVIGWSSGGTLALLLGQAWDIPGYRPPEAIVSFYCPTDFEDPYFTTPRELPAQASRKDGDPTILDDVQSQPISGHDFNHEDIVTAYALAARSPRARIYTHMLRHGQTLQIFANGLPPRSAIPNTEEAINSILFAPPPPTDRIRQFSPYAAASAGKHLSPIYLLHGKSDQLVP</sequence>
<name>A0ACD1GTS4_9EURO</name>
<keyword evidence="2" id="KW-1185">Reference proteome</keyword>
<proteinExistence type="predicted"/>
<dbReference type="EMBL" id="KZ825006">
    <property type="protein sequence ID" value="RAH64734.1"/>
    <property type="molecule type" value="Genomic_DNA"/>
</dbReference>
<reference evidence="1" key="1">
    <citation type="submission" date="2018-02" db="EMBL/GenBank/DDBJ databases">
        <title>The genomes of Aspergillus section Nigri reveals drivers in fungal speciation.</title>
        <authorList>
            <consortium name="DOE Joint Genome Institute"/>
            <person name="Vesth T.C."/>
            <person name="Nybo J."/>
            <person name="Theobald S."/>
            <person name="Brandl J."/>
            <person name="Frisvad J.C."/>
            <person name="Nielsen K.F."/>
            <person name="Lyhne E.K."/>
            <person name="Kogle M.E."/>
            <person name="Kuo A."/>
            <person name="Riley R."/>
            <person name="Clum A."/>
            <person name="Nolan M."/>
            <person name="Lipzen A."/>
            <person name="Salamov A."/>
            <person name="Henrissat B."/>
            <person name="Wiebenga A."/>
            <person name="De vries R.P."/>
            <person name="Grigoriev I.V."/>
            <person name="Mortensen U.H."/>
            <person name="Andersen M.R."/>
            <person name="Baker S.E."/>
        </authorList>
    </citation>
    <scope>NUCLEOTIDE SEQUENCE</scope>
    <source>
        <strain evidence="1">CBS 121060</strain>
    </source>
</reference>
<gene>
    <name evidence="1" type="ORF">BO66DRAFT_463515</name>
</gene>
<dbReference type="Proteomes" id="UP000249661">
    <property type="component" value="Unassembled WGS sequence"/>
</dbReference>
<evidence type="ECO:0000313" key="1">
    <source>
        <dbReference type="EMBL" id="RAH64734.1"/>
    </source>
</evidence>